<feature type="transmembrane region" description="Helical" evidence="1">
    <location>
        <begin position="68"/>
        <end position="95"/>
    </location>
</feature>
<proteinExistence type="predicted"/>
<name>A0A7I8W7K0_9ANNE</name>
<keyword evidence="1" id="KW-1133">Transmembrane helix</keyword>
<keyword evidence="1" id="KW-0472">Membrane</keyword>
<dbReference type="AlphaFoldDB" id="A0A7I8W7K0"/>
<accession>A0A7I8W7K0</accession>
<keyword evidence="1" id="KW-0812">Transmembrane</keyword>
<comment type="caution">
    <text evidence="2">The sequence shown here is derived from an EMBL/GenBank/DDBJ whole genome shotgun (WGS) entry which is preliminary data.</text>
</comment>
<dbReference type="Gene3D" id="1.20.140.150">
    <property type="match status" value="1"/>
</dbReference>
<protein>
    <submittedName>
        <fullName evidence="2">DgyrCDS12013</fullName>
    </submittedName>
</protein>
<sequence>MLGYKAASSSLKLALGLQLFSFWIQIIAYATPYWATKDVDYAGLWKACNKLKTEWTCYERFNVWVASWLHVVQIFMTLTITLHFVTLLCILCYLFQKPLNNSRIYELQASLLHNTGNPNADSSTSTNPSFFRNYRENFGSKSSPLLDA</sequence>
<gene>
    <name evidence="2" type="ORF">DGYR_LOCUS11343</name>
</gene>
<reference evidence="2 3" key="1">
    <citation type="submission" date="2020-08" db="EMBL/GenBank/DDBJ databases">
        <authorList>
            <person name="Hejnol A."/>
        </authorList>
    </citation>
    <scope>NUCLEOTIDE SEQUENCE [LARGE SCALE GENOMIC DNA]</scope>
</reference>
<evidence type="ECO:0000256" key="1">
    <source>
        <dbReference type="SAM" id="Phobius"/>
    </source>
</evidence>
<organism evidence="2 3">
    <name type="scientific">Dimorphilus gyrociliatus</name>
    <dbReference type="NCBI Taxonomy" id="2664684"/>
    <lineage>
        <taxon>Eukaryota</taxon>
        <taxon>Metazoa</taxon>
        <taxon>Spiralia</taxon>
        <taxon>Lophotrochozoa</taxon>
        <taxon>Annelida</taxon>
        <taxon>Polychaeta</taxon>
        <taxon>Polychaeta incertae sedis</taxon>
        <taxon>Dinophilidae</taxon>
        <taxon>Dimorphilus</taxon>
    </lineage>
</organism>
<feature type="transmembrane region" description="Helical" evidence="1">
    <location>
        <begin position="12"/>
        <end position="35"/>
    </location>
</feature>
<dbReference type="Proteomes" id="UP000549394">
    <property type="component" value="Unassembled WGS sequence"/>
</dbReference>
<evidence type="ECO:0000313" key="3">
    <source>
        <dbReference type="Proteomes" id="UP000549394"/>
    </source>
</evidence>
<evidence type="ECO:0000313" key="2">
    <source>
        <dbReference type="EMBL" id="CAD5123690.1"/>
    </source>
</evidence>
<dbReference type="EMBL" id="CAJFCJ010000019">
    <property type="protein sequence ID" value="CAD5123690.1"/>
    <property type="molecule type" value="Genomic_DNA"/>
</dbReference>
<keyword evidence="3" id="KW-1185">Reference proteome</keyword>